<gene>
    <name evidence="1" type="ORF">Nepgr_030884</name>
</gene>
<dbReference type="Proteomes" id="UP001279734">
    <property type="component" value="Unassembled WGS sequence"/>
</dbReference>
<keyword evidence="2" id="KW-1185">Reference proteome</keyword>
<comment type="caution">
    <text evidence="1">The sequence shown here is derived from an EMBL/GenBank/DDBJ whole genome shotgun (WGS) entry which is preliminary data.</text>
</comment>
<proteinExistence type="predicted"/>
<accession>A0AAD3Y710</accession>
<dbReference type="AlphaFoldDB" id="A0AAD3Y710"/>
<sequence length="177" mass="20178">MRLMIYDGMNYDISVAALGVLKELVHPVVELFWSLVDLPMLLSDAVLEVGQMQFFLVICRLLLDWELVKFRTAVDMLVSARLWLRPNCRSGFMSRFGIQNELPISNCIPYAVLDCCSFRLHQLPIATGCFIPVLELNCRSRTLIGFGLPVFYCQWYAVLMPLGVLKFIVMTLCFADA</sequence>
<reference evidence="1" key="1">
    <citation type="submission" date="2023-05" db="EMBL/GenBank/DDBJ databases">
        <title>Nepenthes gracilis genome sequencing.</title>
        <authorList>
            <person name="Fukushima K."/>
        </authorList>
    </citation>
    <scope>NUCLEOTIDE SEQUENCE</scope>
    <source>
        <strain evidence="1">SING2019-196</strain>
    </source>
</reference>
<dbReference type="EMBL" id="BSYO01000035">
    <property type="protein sequence ID" value="GMH29041.1"/>
    <property type="molecule type" value="Genomic_DNA"/>
</dbReference>
<evidence type="ECO:0000313" key="1">
    <source>
        <dbReference type="EMBL" id="GMH29041.1"/>
    </source>
</evidence>
<protein>
    <submittedName>
        <fullName evidence="1">Uncharacterized protein</fullName>
    </submittedName>
</protein>
<evidence type="ECO:0000313" key="2">
    <source>
        <dbReference type="Proteomes" id="UP001279734"/>
    </source>
</evidence>
<name>A0AAD3Y710_NEPGR</name>
<organism evidence="1 2">
    <name type="scientific">Nepenthes gracilis</name>
    <name type="common">Slender pitcher plant</name>
    <dbReference type="NCBI Taxonomy" id="150966"/>
    <lineage>
        <taxon>Eukaryota</taxon>
        <taxon>Viridiplantae</taxon>
        <taxon>Streptophyta</taxon>
        <taxon>Embryophyta</taxon>
        <taxon>Tracheophyta</taxon>
        <taxon>Spermatophyta</taxon>
        <taxon>Magnoliopsida</taxon>
        <taxon>eudicotyledons</taxon>
        <taxon>Gunneridae</taxon>
        <taxon>Pentapetalae</taxon>
        <taxon>Caryophyllales</taxon>
        <taxon>Nepenthaceae</taxon>
        <taxon>Nepenthes</taxon>
    </lineage>
</organism>